<evidence type="ECO:0000313" key="2">
    <source>
        <dbReference type="EMBL" id="CAJ0809310.1"/>
    </source>
</evidence>
<gene>
    <name evidence="2" type="ORF">LMG18101_00547</name>
</gene>
<evidence type="ECO:0000256" key="1">
    <source>
        <dbReference type="SAM" id="Phobius"/>
    </source>
</evidence>
<accession>A0ABM9JZF2</accession>
<keyword evidence="1" id="KW-0472">Membrane</keyword>
<dbReference type="RefSeq" id="WP_316680062.1">
    <property type="nucleotide sequence ID" value="NZ_CATZLL010000002.1"/>
</dbReference>
<reference evidence="2 3" key="1">
    <citation type="submission" date="2023-07" db="EMBL/GenBank/DDBJ databases">
        <authorList>
            <person name="Peeters C."/>
        </authorList>
    </citation>
    <scope>NUCLEOTIDE SEQUENCE [LARGE SCALE GENOMIC DNA]</scope>
    <source>
        <strain evidence="2 3">LMG 18101</strain>
    </source>
</reference>
<proteinExistence type="predicted"/>
<protein>
    <submittedName>
        <fullName evidence="2">Uncharacterized protein</fullName>
    </submittedName>
</protein>
<comment type="caution">
    <text evidence="2">The sequence shown here is derived from an EMBL/GenBank/DDBJ whole genome shotgun (WGS) entry which is preliminary data.</text>
</comment>
<keyword evidence="1" id="KW-1133">Transmembrane helix</keyword>
<evidence type="ECO:0000313" key="3">
    <source>
        <dbReference type="Proteomes" id="UP001189757"/>
    </source>
</evidence>
<keyword evidence="3" id="KW-1185">Reference proteome</keyword>
<organism evidence="2 3">
    <name type="scientific">Ralstonia flaminis</name>
    <dbReference type="NCBI Taxonomy" id="3058597"/>
    <lineage>
        <taxon>Bacteria</taxon>
        <taxon>Pseudomonadati</taxon>
        <taxon>Pseudomonadota</taxon>
        <taxon>Betaproteobacteria</taxon>
        <taxon>Burkholderiales</taxon>
        <taxon>Burkholderiaceae</taxon>
        <taxon>Ralstonia</taxon>
    </lineage>
</organism>
<feature type="transmembrane region" description="Helical" evidence="1">
    <location>
        <begin position="22"/>
        <end position="42"/>
    </location>
</feature>
<dbReference type="EMBL" id="CATZLL010000002">
    <property type="protein sequence ID" value="CAJ0809310.1"/>
    <property type="molecule type" value="Genomic_DNA"/>
</dbReference>
<sequence>MKHGIRQDTPQWVDEHAALVDWLLVIGMGLLAGATMYLAVVLRADA</sequence>
<dbReference type="Proteomes" id="UP001189757">
    <property type="component" value="Unassembled WGS sequence"/>
</dbReference>
<name>A0ABM9JZF2_9RALS</name>
<keyword evidence="1" id="KW-0812">Transmembrane</keyword>